<feature type="transmembrane region" description="Helical" evidence="2">
    <location>
        <begin position="129"/>
        <end position="150"/>
    </location>
</feature>
<feature type="region of interest" description="Disordered" evidence="1">
    <location>
        <begin position="227"/>
        <end position="255"/>
    </location>
</feature>
<protein>
    <recommendedName>
        <fullName evidence="4">Transmembrane protein</fullName>
    </recommendedName>
</protein>
<feature type="transmembrane region" description="Helical" evidence="2">
    <location>
        <begin position="199"/>
        <end position="218"/>
    </location>
</feature>
<evidence type="ECO:0000313" key="3">
    <source>
        <dbReference type="EMBL" id="CAE0719414.1"/>
    </source>
</evidence>
<keyword evidence="2" id="KW-0812">Transmembrane</keyword>
<gene>
    <name evidence="3" type="ORF">PAUS00366_LOCUS12168</name>
</gene>
<organism evidence="3">
    <name type="scientific">Pseudo-nitzschia australis</name>
    <dbReference type="NCBI Taxonomy" id="44445"/>
    <lineage>
        <taxon>Eukaryota</taxon>
        <taxon>Sar</taxon>
        <taxon>Stramenopiles</taxon>
        <taxon>Ochrophyta</taxon>
        <taxon>Bacillariophyta</taxon>
        <taxon>Bacillariophyceae</taxon>
        <taxon>Bacillariophycidae</taxon>
        <taxon>Bacillariales</taxon>
        <taxon>Bacillariaceae</taxon>
        <taxon>Pseudo-nitzschia</taxon>
    </lineage>
</organism>
<dbReference type="EMBL" id="HBIX01016855">
    <property type="protein sequence ID" value="CAE0719414.1"/>
    <property type="molecule type" value="Transcribed_RNA"/>
</dbReference>
<keyword evidence="2" id="KW-1133">Transmembrane helix</keyword>
<evidence type="ECO:0000256" key="2">
    <source>
        <dbReference type="SAM" id="Phobius"/>
    </source>
</evidence>
<reference evidence="3" key="1">
    <citation type="submission" date="2021-01" db="EMBL/GenBank/DDBJ databases">
        <authorList>
            <person name="Corre E."/>
            <person name="Pelletier E."/>
            <person name="Niang G."/>
            <person name="Scheremetjew M."/>
            <person name="Finn R."/>
            <person name="Kale V."/>
            <person name="Holt S."/>
            <person name="Cochrane G."/>
            <person name="Meng A."/>
            <person name="Brown T."/>
            <person name="Cohen L."/>
        </authorList>
    </citation>
    <scope>NUCLEOTIDE SEQUENCE</scope>
    <source>
        <strain evidence="3">10249 10 AB</strain>
    </source>
</reference>
<evidence type="ECO:0008006" key="4">
    <source>
        <dbReference type="Google" id="ProtNLM"/>
    </source>
</evidence>
<accession>A0A7S4EKJ7</accession>
<feature type="transmembrane region" description="Helical" evidence="2">
    <location>
        <begin position="162"/>
        <end position="187"/>
    </location>
</feature>
<sequence length="276" mass="30269">MVCCGPSTCFTCKVQPISKDACMCGCAYLNGMGTMWTAQLFIFLGGLLSLATIANCSFVTVDDPISFDFKNGLQIEAKGMGFILFEKTDGHCYWYDQVGDTSDNNVGDSDYTENQLQTYWTILGDIWELTMYFTCFFAVFAWYLFLYSLSFCCSSQVKCCRYLNGILLTIILSTCQVCTFAVFGSSFCDRNGCSFSRGSGISIGAIVCYILAGIGFFLSRDYPGEGAKPVPGDDDDDEAAQNVTSDEVYPQNPELTPAEYAEAKQISARLGGTADY</sequence>
<proteinExistence type="predicted"/>
<evidence type="ECO:0000256" key="1">
    <source>
        <dbReference type="SAM" id="MobiDB-lite"/>
    </source>
</evidence>
<keyword evidence="2" id="KW-0472">Membrane</keyword>
<name>A0A7S4EKJ7_9STRA</name>
<dbReference type="AlphaFoldDB" id="A0A7S4EKJ7"/>
<feature type="transmembrane region" description="Helical" evidence="2">
    <location>
        <begin position="40"/>
        <end position="61"/>
    </location>
</feature>